<geneLocation type="plasmid" evidence="2 3">
    <name>pLPU83d</name>
</geneLocation>
<accession>W6RNK8</accession>
<reference evidence="2" key="1">
    <citation type="submission" date="2013-11" db="EMBL/GenBank/DDBJ databases">
        <title>Draft genome sequence of the broad-host-range Rhizobium sp. LPU83 strain, a member of the low-genetic diversity Oregon-like Rhizobium sp. group.</title>
        <authorList>
            <person name="Wibberg D."/>
            <person name="Puehler A."/>
            <person name="Schlueter A."/>
        </authorList>
    </citation>
    <scope>NUCLEOTIDE SEQUENCE [LARGE SCALE GENOMIC DNA]</scope>
    <source>
        <strain evidence="2">LPU83</strain>
        <plasmid evidence="2">pLPU83d</plasmid>
    </source>
</reference>
<name>W6RNK8_9HYPH</name>
<protein>
    <submittedName>
        <fullName evidence="2">Uncharacterized protein</fullName>
    </submittedName>
</protein>
<keyword evidence="2" id="KW-0614">Plasmid</keyword>
<evidence type="ECO:0000313" key="2">
    <source>
        <dbReference type="EMBL" id="CDM61800.1"/>
    </source>
</evidence>
<keyword evidence="3" id="KW-1185">Reference proteome</keyword>
<proteinExistence type="predicted"/>
<dbReference type="EMBL" id="HG916855">
    <property type="protein sequence ID" value="CDM61800.1"/>
    <property type="molecule type" value="Genomic_DNA"/>
</dbReference>
<evidence type="ECO:0000313" key="3">
    <source>
        <dbReference type="Proteomes" id="UP000019443"/>
    </source>
</evidence>
<organism evidence="2 3">
    <name type="scientific">Rhizobium favelukesii</name>
    <dbReference type="NCBI Taxonomy" id="348824"/>
    <lineage>
        <taxon>Bacteria</taxon>
        <taxon>Pseudomonadati</taxon>
        <taxon>Pseudomonadota</taxon>
        <taxon>Alphaproteobacteria</taxon>
        <taxon>Hyphomicrobiales</taxon>
        <taxon>Rhizobiaceae</taxon>
        <taxon>Rhizobium/Agrobacterium group</taxon>
        <taxon>Rhizobium</taxon>
    </lineage>
</organism>
<dbReference type="HOGENOM" id="CLU_2384162_0_0_5"/>
<dbReference type="AlphaFoldDB" id="W6RNK8"/>
<dbReference type="KEGG" id="rhl:LPU83_pLPU83d_0429"/>
<dbReference type="PATRIC" id="fig|348824.6.peg.6053"/>
<evidence type="ECO:0000256" key="1">
    <source>
        <dbReference type="SAM" id="MobiDB-lite"/>
    </source>
</evidence>
<gene>
    <name evidence="2" type="ORF">LPU83_pLPU83d_0429</name>
</gene>
<dbReference type="Proteomes" id="UP000019443">
    <property type="component" value="Plasmid pLPU83d"/>
</dbReference>
<sequence length="94" mass="10618">MSLPRLEHNGIFSPYDLGRLRAEIDAWCERDASDYTQIGRSCDNGTIVTNRPVLPQHMLLSFRTTSTTLARRAKRKGGAFTVRERVQGRPASIE</sequence>
<feature type="region of interest" description="Disordered" evidence="1">
    <location>
        <begin position="73"/>
        <end position="94"/>
    </location>
</feature>